<name>A0A1N7QRL5_9FLAO</name>
<reference evidence="2" key="1">
    <citation type="submission" date="2017-01" db="EMBL/GenBank/DDBJ databases">
        <authorList>
            <person name="Varghese N."/>
            <person name="Submissions S."/>
        </authorList>
    </citation>
    <scope>NUCLEOTIDE SEQUENCE [LARGE SCALE GENOMIC DNA]</scope>
    <source>
        <strain evidence="2">DSM 18017</strain>
    </source>
</reference>
<protein>
    <submittedName>
        <fullName evidence="1">Uncharacterized protein</fullName>
    </submittedName>
</protein>
<proteinExistence type="predicted"/>
<dbReference type="EMBL" id="FTOL01000015">
    <property type="protein sequence ID" value="SIT25560.1"/>
    <property type="molecule type" value="Genomic_DNA"/>
</dbReference>
<evidence type="ECO:0000313" key="2">
    <source>
        <dbReference type="Proteomes" id="UP000186744"/>
    </source>
</evidence>
<gene>
    <name evidence="1" type="ORF">SAMN05421786_11527</name>
</gene>
<organism evidence="1 2">
    <name type="scientific">Chryseobacterium ureilyticum</name>
    <dbReference type="NCBI Taxonomy" id="373668"/>
    <lineage>
        <taxon>Bacteria</taxon>
        <taxon>Pseudomonadati</taxon>
        <taxon>Bacteroidota</taxon>
        <taxon>Flavobacteriia</taxon>
        <taxon>Flavobacteriales</taxon>
        <taxon>Weeksellaceae</taxon>
        <taxon>Chryseobacterium group</taxon>
        <taxon>Chryseobacterium</taxon>
    </lineage>
</organism>
<dbReference type="AlphaFoldDB" id="A0A1N7QRL5"/>
<accession>A0A1N7QRL5</accession>
<keyword evidence="2" id="KW-1185">Reference proteome</keyword>
<dbReference type="Proteomes" id="UP000186744">
    <property type="component" value="Unassembled WGS sequence"/>
</dbReference>
<dbReference type="STRING" id="373668.SAMN05421786_11527"/>
<sequence length="87" mass="10475">MHINASLTGFFLDCTFVPMAYNRNNYIKRAKYIISVYNQYKHADVPDTRILNNYFPQHNIFISYRQWMNIKGMVFPTQETEQQLTLF</sequence>
<evidence type="ECO:0000313" key="1">
    <source>
        <dbReference type="EMBL" id="SIT25560.1"/>
    </source>
</evidence>